<proteinExistence type="predicted"/>
<sequence>MSKTINDIIEDFDSKVNVQEVSKSIEDENVEPVQEEQIETPEAVEEGVENDKPEEQPVEAEEVKEDVEPESEPIESDEKPETETESEVAEEATEPEVEKVEKSDKESDKEDEEKKSSDDEDDKEDKKDKKDKKADKEDKDEKDKDKEDVKKSDESEDVENVEKSAISSQDIVGGFEAVFKNMANLFETQKSLTDTITELKSEIVSLRESHTQAITMNTEDVNKSILVDKVDGVSVEGKAVGFVSKSVDVEADVASEQEDVVEVVVEGAEQEEAPAKSDEEQLFDSVRGIRDDLMSTYTRVASNGQAPRGELEEIRQLWGRIKSQDELARAQAFIDKYK</sequence>
<feature type="compositionally biased region" description="Acidic residues" evidence="1">
    <location>
        <begin position="83"/>
        <end position="95"/>
    </location>
</feature>
<feature type="region of interest" description="Disordered" evidence="1">
    <location>
        <begin position="23"/>
        <end position="164"/>
    </location>
</feature>
<evidence type="ECO:0000256" key="1">
    <source>
        <dbReference type="SAM" id="MobiDB-lite"/>
    </source>
</evidence>
<reference evidence="2 3" key="1">
    <citation type="submission" date="2020-09" db="EMBL/GenBank/DDBJ databases">
        <authorList>
            <person name="Gold N."/>
            <person name="Khalifa L."/>
            <person name="Gelman D."/>
            <person name="Alkalay-Oren S."/>
            <person name="Coppenhagen-Glazer S."/>
            <person name="Hazan R."/>
        </authorList>
    </citation>
    <scope>NUCLEOTIDE SEQUENCE [LARGE SCALE GENOMIC DNA]</scope>
</reference>
<evidence type="ECO:0000313" key="3">
    <source>
        <dbReference type="Proteomes" id="UP000593673"/>
    </source>
</evidence>
<accession>A0A7S6R852</accession>
<organism evidence="2 3">
    <name type="scientific">Enterococcus phage EFGrKN</name>
    <dbReference type="NCBI Taxonomy" id="2777300"/>
    <lineage>
        <taxon>Viruses</taxon>
        <taxon>Duplodnaviria</taxon>
        <taxon>Heunggongvirae</taxon>
        <taxon>Uroviricota</taxon>
        <taxon>Caudoviricetes</taxon>
        <taxon>Herelleviridae</taxon>
        <taxon>Brockvirinae</taxon>
        <taxon>Schiekvirus</taxon>
        <taxon>Schiekvirus EFDG1</taxon>
    </lineage>
</organism>
<dbReference type="Proteomes" id="UP000593673">
    <property type="component" value="Segment"/>
</dbReference>
<feature type="compositionally biased region" description="Basic and acidic residues" evidence="1">
    <location>
        <begin position="124"/>
        <end position="153"/>
    </location>
</feature>
<feature type="compositionally biased region" description="Acidic residues" evidence="1">
    <location>
        <begin position="27"/>
        <end position="48"/>
    </location>
</feature>
<dbReference type="EMBL" id="MW004544">
    <property type="protein sequence ID" value="QOV05854.1"/>
    <property type="molecule type" value="Genomic_DNA"/>
</dbReference>
<feature type="compositionally biased region" description="Acidic residues" evidence="1">
    <location>
        <begin position="56"/>
        <end position="75"/>
    </location>
</feature>
<protein>
    <submittedName>
        <fullName evidence="2">Uncharacterized protein</fullName>
    </submittedName>
</protein>
<evidence type="ECO:0000313" key="2">
    <source>
        <dbReference type="EMBL" id="QOV05854.1"/>
    </source>
</evidence>
<name>A0A7S6R852_9CAUD</name>
<feature type="compositionally biased region" description="Basic and acidic residues" evidence="1">
    <location>
        <begin position="96"/>
        <end position="117"/>
    </location>
</feature>